<dbReference type="PANTHER" id="PTHR30124">
    <property type="entry name" value="MEMBRANE-BOUND LYTIC MUREIN TRANSGLYCOSYLASE A"/>
    <property type="match status" value="1"/>
</dbReference>
<dbReference type="CDD" id="cd14485">
    <property type="entry name" value="mltA_like_LT_A"/>
    <property type="match status" value="1"/>
</dbReference>
<dbReference type="EC" id="4.2.2.n1" evidence="2"/>
<proteinExistence type="predicted"/>
<dbReference type="InterPro" id="IPR036908">
    <property type="entry name" value="RlpA-like_sf"/>
</dbReference>
<evidence type="ECO:0000256" key="1">
    <source>
        <dbReference type="ARBA" id="ARBA00001420"/>
    </source>
</evidence>
<keyword evidence="8" id="KW-1185">Reference proteome</keyword>
<dbReference type="CDD" id="cd14668">
    <property type="entry name" value="mlta_B"/>
    <property type="match status" value="1"/>
</dbReference>
<keyword evidence="3" id="KW-0456">Lyase</keyword>
<evidence type="ECO:0000313" key="8">
    <source>
        <dbReference type="Proteomes" id="UP001521181"/>
    </source>
</evidence>
<reference evidence="7 8" key="1">
    <citation type="submission" date="2021-12" db="EMBL/GenBank/DDBJ databases">
        <title>Sinirhodobacter sp. WL0062 is a bacterium isolated from seawater.</title>
        <authorList>
            <person name="Wang L."/>
            <person name="He W."/>
            <person name="Zhang D.-F."/>
        </authorList>
    </citation>
    <scope>NUCLEOTIDE SEQUENCE [LARGE SCALE GENOMIC DNA]</scope>
    <source>
        <strain evidence="7 8">WL0062</strain>
    </source>
</reference>
<evidence type="ECO:0000256" key="3">
    <source>
        <dbReference type="ARBA" id="ARBA00023239"/>
    </source>
</evidence>
<dbReference type="InterPro" id="IPR026044">
    <property type="entry name" value="MltA"/>
</dbReference>
<protein>
    <recommendedName>
        <fullName evidence="2">peptidoglycan lytic exotransglycosylase</fullName>
        <ecNumber evidence="2">4.2.2.n1</ecNumber>
    </recommendedName>
    <alternativeName>
        <fullName evidence="5">Murein hydrolase A</fullName>
    </alternativeName>
</protein>
<comment type="catalytic activity">
    <reaction evidence="1">
        <text>Exolytic cleavage of the (1-&gt;4)-beta-glycosidic linkage between N-acetylmuramic acid (MurNAc) and N-acetylglucosamine (GlcNAc) residues in peptidoglycan, from either the reducing or the non-reducing ends of the peptidoglycan chains, with concomitant formation of a 1,6-anhydrobond in the MurNAc residue.</text>
        <dbReference type="EC" id="4.2.2.n1"/>
    </reaction>
</comment>
<feature type="domain" description="Lytic transglycosylase MltA" evidence="6">
    <location>
        <begin position="71"/>
        <end position="204"/>
    </location>
</feature>
<dbReference type="Proteomes" id="UP001521181">
    <property type="component" value="Unassembled WGS sequence"/>
</dbReference>
<sequence length="298" mass="32391">MRPLDWAEIEGWETDDHAAAWAAFCVTADLFGWDGADPAPGHEKALFEHYFRPYEVVPEGRAHFTAYYEPELPGSRYTSARFHHPLYARPEGLDALQPWHSRSEILATDMMGGQELVYLESAIEAFLAQVQGSVRVRLDEGGTLRLGFAGKNGHPYRSIGAELVRRGVAPVEEMTPQTIRHWCKQHPDQVPDLLNHNPSFVFFRVLDLPEDSGPIGAMGRPVTSGRSLAVDPEIVALGSPVWVSCPGLAPRLTVAQDIGSAIRGAGRGDIFLGSGPEAGLAAGAVNAHGAMIVLRRVA</sequence>
<evidence type="ECO:0000259" key="6">
    <source>
        <dbReference type="SMART" id="SM00925"/>
    </source>
</evidence>
<dbReference type="PANTHER" id="PTHR30124:SF0">
    <property type="entry name" value="MEMBRANE-BOUND LYTIC MUREIN TRANSGLYCOSYLASE A"/>
    <property type="match status" value="1"/>
</dbReference>
<evidence type="ECO:0000256" key="5">
    <source>
        <dbReference type="ARBA" id="ARBA00030918"/>
    </source>
</evidence>
<gene>
    <name evidence="7" type="ORF">LZA78_11420</name>
</gene>
<dbReference type="InterPro" id="IPR010611">
    <property type="entry name" value="3D_dom"/>
</dbReference>
<dbReference type="EMBL" id="JAJUOS010000008">
    <property type="protein sequence ID" value="MCE5974094.1"/>
    <property type="molecule type" value="Genomic_DNA"/>
</dbReference>
<keyword evidence="4" id="KW-0961">Cell wall biogenesis/degradation</keyword>
<organism evidence="7 8">
    <name type="scientific">Rhodobacter flavimaris</name>
    <dbReference type="NCBI Taxonomy" id="2907145"/>
    <lineage>
        <taxon>Bacteria</taxon>
        <taxon>Pseudomonadati</taxon>
        <taxon>Pseudomonadota</taxon>
        <taxon>Alphaproteobacteria</taxon>
        <taxon>Rhodobacterales</taxon>
        <taxon>Rhodobacter group</taxon>
        <taxon>Rhodobacter</taxon>
    </lineage>
</organism>
<dbReference type="SUPFAM" id="SSF50685">
    <property type="entry name" value="Barwin-like endoglucanases"/>
    <property type="match status" value="1"/>
</dbReference>
<evidence type="ECO:0000256" key="4">
    <source>
        <dbReference type="ARBA" id="ARBA00023316"/>
    </source>
</evidence>
<accession>A0ABS8YW79</accession>
<dbReference type="Gene3D" id="2.40.40.10">
    <property type="entry name" value="RlpA-like domain"/>
    <property type="match status" value="2"/>
</dbReference>
<dbReference type="InterPro" id="IPR005300">
    <property type="entry name" value="MltA_B"/>
</dbReference>
<dbReference type="SMART" id="SM00925">
    <property type="entry name" value="MltA"/>
    <property type="match status" value="1"/>
</dbReference>
<dbReference type="RefSeq" id="WP_233677065.1">
    <property type="nucleotide sequence ID" value="NZ_JAJUOS010000008.1"/>
</dbReference>
<evidence type="ECO:0000256" key="2">
    <source>
        <dbReference type="ARBA" id="ARBA00012587"/>
    </source>
</evidence>
<evidence type="ECO:0000313" key="7">
    <source>
        <dbReference type="EMBL" id="MCE5974094.1"/>
    </source>
</evidence>
<name>A0ABS8YW79_9RHOB</name>
<dbReference type="Pfam" id="PF03562">
    <property type="entry name" value="MltA"/>
    <property type="match status" value="1"/>
</dbReference>
<dbReference type="Gene3D" id="2.40.240.50">
    <property type="entry name" value="Barwin-like endoglucanases"/>
    <property type="match status" value="1"/>
</dbReference>
<dbReference type="Pfam" id="PF06725">
    <property type="entry name" value="3D"/>
    <property type="match status" value="1"/>
</dbReference>
<comment type="caution">
    <text evidence="7">The sequence shown here is derived from an EMBL/GenBank/DDBJ whole genome shotgun (WGS) entry which is preliminary data.</text>
</comment>